<dbReference type="Proteomes" id="UP001617351">
    <property type="component" value="Unassembled WGS sequence"/>
</dbReference>
<name>A0ABW8EE06_STRT5</name>
<feature type="region of interest" description="Disordered" evidence="1">
    <location>
        <begin position="1"/>
        <end position="62"/>
    </location>
</feature>
<feature type="compositionally biased region" description="Basic residues" evidence="1">
    <location>
        <begin position="1"/>
        <end position="13"/>
    </location>
</feature>
<evidence type="ECO:0000313" key="2">
    <source>
        <dbReference type="EMBL" id="MFJ2820873.1"/>
    </source>
</evidence>
<dbReference type="Gene3D" id="3.40.720.10">
    <property type="entry name" value="Alkaline Phosphatase, subunit A"/>
    <property type="match status" value="1"/>
</dbReference>
<comment type="caution">
    <text evidence="2">The sequence shown here is derived from an EMBL/GenBank/DDBJ whole genome shotgun (WGS) entry which is preliminary data.</text>
</comment>
<accession>A0ABW8EE06</accession>
<reference evidence="2 3" key="1">
    <citation type="submission" date="2024-10" db="EMBL/GenBank/DDBJ databases">
        <title>The Natural Products Discovery Center: Release of the First 8490 Sequenced Strains for Exploring Actinobacteria Biosynthetic Diversity.</title>
        <authorList>
            <person name="Kalkreuter E."/>
            <person name="Kautsar S.A."/>
            <person name="Yang D."/>
            <person name="Bader C.D."/>
            <person name="Teijaro C.N."/>
            <person name="Fluegel L."/>
            <person name="Davis C.M."/>
            <person name="Simpson J.R."/>
            <person name="Lauterbach L."/>
            <person name="Steele A.D."/>
            <person name="Gui C."/>
            <person name="Meng S."/>
            <person name="Li G."/>
            <person name="Viehrig K."/>
            <person name="Ye F."/>
            <person name="Su P."/>
            <person name="Kiefer A.F."/>
            <person name="Nichols A."/>
            <person name="Cepeda A.J."/>
            <person name="Yan W."/>
            <person name="Fan B."/>
            <person name="Jiang Y."/>
            <person name="Adhikari A."/>
            <person name="Zheng C.-J."/>
            <person name="Schuster L."/>
            <person name="Cowan T.M."/>
            <person name="Smanski M.J."/>
            <person name="Chevrette M.G."/>
            <person name="De Carvalho L.P.S."/>
            <person name="Shen B."/>
        </authorList>
    </citation>
    <scope>NUCLEOTIDE SEQUENCE [LARGE SCALE GENOMIC DNA]</scope>
    <source>
        <strain evidence="2 3">NPDC087220</strain>
    </source>
</reference>
<protein>
    <submittedName>
        <fullName evidence="2">Alkaline phosphatase family protein</fullName>
    </submittedName>
</protein>
<dbReference type="InterPro" id="IPR002591">
    <property type="entry name" value="Phosphodiest/P_Trfase"/>
</dbReference>
<evidence type="ECO:0000256" key="1">
    <source>
        <dbReference type="SAM" id="MobiDB-lite"/>
    </source>
</evidence>
<keyword evidence="3" id="KW-1185">Reference proteome</keyword>
<dbReference type="InterPro" id="IPR017850">
    <property type="entry name" value="Alkaline_phosphatase_core_sf"/>
</dbReference>
<proteinExistence type="predicted"/>
<dbReference type="EMBL" id="JBIUYY010000002">
    <property type="protein sequence ID" value="MFJ2820873.1"/>
    <property type="molecule type" value="Genomic_DNA"/>
</dbReference>
<dbReference type="RefSeq" id="WP_402378573.1">
    <property type="nucleotide sequence ID" value="NZ_JBIUYY010000002.1"/>
</dbReference>
<gene>
    <name evidence="2" type="ORF">ACIO7M_07155</name>
</gene>
<evidence type="ECO:0000313" key="3">
    <source>
        <dbReference type="Proteomes" id="UP001617351"/>
    </source>
</evidence>
<dbReference type="SUPFAM" id="SSF53649">
    <property type="entry name" value="Alkaline phosphatase-like"/>
    <property type="match status" value="1"/>
</dbReference>
<feature type="compositionally biased region" description="Basic residues" evidence="1">
    <location>
        <begin position="36"/>
        <end position="45"/>
    </location>
</feature>
<organism evidence="2 3">
    <name type="scientific">Streptomyces toxytricini</name>
    <name type="common">Actinomyces toxytricini</name>
    <dbReference type="NCBI Taxonomy" id="67369"/>
    <lineage>
        <taxon>Bacteria</taxon>
        <taxon>Bacillati</taxon>
        <taxon>Actinomycetota</taxon>
        <taxon>Actinomycetes</taxon>
        <taxon>Kitasatosporales</taxon>
        <taxon>Streptomycetaceae</taxon>
        <taxon>Streptomyces</taxon>
    </lineage>
</organism>
<dbReference type="Pfam" id="PF01663">
    <property type="entry name" value="Phosphodiest"/>
    <property type="match status" value="1"/>
</dbReference>
<sequence length="136" mass="14386">MCGRRPGTRHLRRPERAGGLLRRGRQAALPQGPPRRLQRGSRGRRAPAAELRDGDPDAALGEINAAGHSHGAASRAYGDAVTRVDALVGRLLAVVRQRPTHAREDGTILAATDHGHTAHGRAGPAERALFTLANGP</sequence>